<evidence type="ECO:0000313" key="14">
    <source>
        <dbReference type="EMBL" id="SEU07723.1"/>
    </source>
</evidence>
<feature type="domain" description="Signal transduction histidine kinase subgroup 3 dimerisation and phosphoacceptor" evidence="12">
    <location>
        <begin position="362"/>
        <end position="429"/>
    </location>
</feature>
<dbReference type="GO" id="GO:0005524">
    <property type="term" value="F:ATP binding"/>
    <property type="evidence" value="ECO:0007669"/>
    <property type="project" value="UniProtKB-KW"/>
</dbReference>
<evidence type="ECO:0000256" key="7">
    <source>
        <dbReference type="ARBA" id="ARBA00022840"/>
    </source>
</evidence>
<feature type="transmembrane region" description="Helical" evidence="10">
    <location>
        <begin position="6"/>
        <end position="26"/>
    </location>
</feature>
<dbReference type="PANTHER" id="PTHR24421:SF10">
    <property type="entry name" value="NITRATE_NITRITE SENSOR PROTEIN NARQ"/>
    <property type="match status" value="1"/>
</dbReference>
<evidence type="ECO:0000256" key="1">
    <source>
        <dbReference type="ARBA" id="ARBA00000085"/>
    </source>
</evidence>
<evidence type="ECO:0000256" key="6">
    <source>
        <dbReference type="ARBA" id="ARBA00022777"/>
    </source>
</evidence>
<keyword evidence="6 14" id="KW-0418">Kinase</keyword>
<dbReference type="InterPro" id="IPR050482">
    <property type="entry name" value="Sensor_HK_TwoCompSys"/>
</dbReference>
<dbReference type="Pfam" id="PF07730">
    <property type="entry name" value="HisKA_3"/>
    <property type="match status" value="1"/>
</dbReference>
<feature type="region of interest" description="Disordered" evidence="9">
    <location>
        <begin position="278"/>
        <end position="299"/>
    </location>
</feature>
<dbReference type="InterPro" id="IPR011712">
    <property type="entry name" value="Sig_transdc_His_kin_sub3_dim/P"/>
</dbReference>
<feature type="domain" description="Histidine kinase N-terminal 7TM region" evidence="13">
    <location>
        <begin position="11"/>
        <end position="220"/>
    </location>
</feature>
<name>A0A1I0JEF4_9FIRM</name>
<dbReference type="Gene3D" id="1.20.5.1930">
    <property type="match status" value="1"/>
</dbReference>
<evidence type="ECO:0000256" key="4">
    <source>
        <dbReference type="ARBA" id="ARBA00022679"/>
    </source>
</evidence>
<dbReference type="InterPro" id="IPR003594">
    <property type="entry name" value="HATPase_dom"/>
</dbReference>
<protein>
    <recommendedName>
        <fullName evidence="2">histidine kinase</fullName>
        <ecNumber evidence="2">2.7.13.3</ecNumber>
    </recommendedName>
</protein>
<feature type="transmembrane region" description="Helical" evidence="10">
    <location>
        <begin position="66"/>
        <end position="86"/>
    </location>
</feature>
<evidence type="ECO:0000259" key="12">
    <source>
        <dbReference type="Pfam" id="PF07730"/>
    </source>
</evidence>
<feature type="transmembrane region" description="Helical" evidence="10">
    <location>
        <begin position="93"/>
        <end position="111"/>
    </location>
</feature>
<dbReference type="InterPro" id="IPR031621">
    <property type="entry name" value="HisKA_7TM"/>
</dbReference>
<dbReference type="Pfam" id="PF16927">
    <property type="entry name" value="HisKA_7TM"/>
    <property type="match status" value="1"/>
</dbReference>
<keyword evidence="5" id="KW-0547">Nucleotide-binding</keyword>
<evidence type="ECO:0000256" key="10">
    <source>
        <dbReference type="SAM" id="Phobius"/>
    </source>
</evidence>
<keyword evidence="8" id="KW-0902">Two-component regulatory system</keyword>
<keyword evidence="10" id="KW-1133">Transmembrane helix</keyword>
<proteinExistence type="predicted"/>
<dbReference type="STRING" id="460384.SAMN05216313_12861"/>
<evidence type="ECO:0000259" key="11">
    <source>
        <dbReference type="Pfam" id="PF02518"/>
    </source>
</evidence>
<dbReference type="GO" id="GO:0000155">
    <property type="term" value="F:phosphorelay sensor kinase activity"/>
    <property type="evidence" value="ECO:0007669"/>
    <property type="project" value="InterPro"/>
</dbReference>
<dbReference type="EMBL" id="FOIM01000028">
    <property type="protein sequence ID" value="SEU07723.1"/>
    <property type="molecule type" value="Genomic_DNA"/>
</dbReference>
<dbReference type="Gene3D" id="3.30.565.10">
    <property type="entry name" value="Histidine kinase-like ATPase, C-terminal domain"/>
    <property type="match status" value="1"/>
</dbReference>
<evidence type="ECO:0000256" key="9">
    <source>
        <dbReference type="SAM" id="MobiDB-lite"/>
    </source>
</evidence>
<keyword evidence="10" id="KW-0472">Membrane</keyword>
<evidence type="ECO:0000256" key="2">
    <source>
        <dbReference type="ARBA" id="ARBA00012438"/>
    </source>
</evidence>
<keyword evidence="4" id="KW-0808">Transferase</keyword>
<dbReference type="AlphaFoldDB" id="A0A1I0JEF4"/>
<dbReference type="PANTHER" id="PTHR24421">
    <property type="entry name" value="NITRATE/NITRITE SENSOR PROTEIN NARX-RELATED"/>
    <property type="match status" value="1"/>
</dbReference>
<feature type="transmembrane region" description="Helical" evidence="10">
    <location>
        <begin position="33"/>
        <end position="54"/>
    </location>
</feature>
<keyword evidence="10" id="KW-0812">Transmembrane</keyword>
<accession>A0A1I0JEF4</accession>
<feature type="transmembrane region" description="Helical" evidence="10">
    <location>
        <begin position="166"/>
        <end position="184"/>
    </location>
</feature>
<feature type="domain" description="Histidine kinase/HSP90-like ATPase" evidence="11">
    <location>
        <begin position="475"/>
        <end position="555"/>
    </location>
</feature>
<dbReference type="RefSeq" id="WP_092368720.1">
    <property type="nucleotide sequence ID" value="NZ_DAINWJ010000005.1"/>
</dbReference>
<dbReference type="EC" id="2.7.13.3" evidence="2"/>
<evidence type="ECO:0000313" key="15">
    <source>
        <dbReference type="Proteomes" id="UP000198508"/>
    </source>
</evidence>
<evidence type="ECO:0000259" key="13">
    <source>
        <dbReference type="Pfam" id="PF16927"/>
    </source>
</evidence>
<dbReference type="GO" id="GO:0016020">
    <property type="term" value="C:membrane"/>
    <property type="evidence" value="ECO:0007669"/>
    <property type="project" value="InterPro"/>
</dbReference>
<keyword evidence="7" id="KW-0067">ATP-binding</keyword>
<evidence type="ECO:0000256" key="8">
    <source>
        <dbReference type="ARBA" id="ARBA00023012"/>
    </source>
</evidence>
<organism evidence="14 15">
    <name type="scientific">Enterocloster lavalensis</name>
    <dbReference type="NCBI Taxonomy" id="460384"/>
    <lineage>
        <taxon>Bacteria</taxon>
        <taxon>Bacillati</taxon>
        <taxon>Bacillota</taxon>
        <taxon>Clostridia</taxon>
        <taxon>Lachnospirales</taxon>
        <taxon>Lachnospiraceae</taxon>
        <taxon>Enterocloster</taxon>
    </lineage>
</organism>
<keyword evidence="15" id="KW-1185">Reference proteome</keyword>
<gene>
    <name evidence="14" type="ORF">SAMN05216313_12861</name>
</gene>
<evidence type="ECO:0000256" key="3">
    <source>
        <dbReference type="ARBA" id="ARBA00022553"/>
    </source>
</evidence>
<comment type="catalytic activity">
    <reaction evidence="1">
        <text>ATP + protein L-histidine = ADP + protein N-phospho-L-histidine.</text>
        <dbReference type="EC" id="2.7.13.3"/>
    </reaction>
</comment>
<reference evidence="15" key="1">
    <citation type="submission" date="2016-10" db="EMBL/GenBank/DDBJ databases">
        <authorList>
            <person name="Varghese N."/>
            <person name="Submissions S."/>
        </authorList>
    </citation>
    <scope>NUCLEOTIDE SEQUENCE [LARGE SCALE GENOMIC DNA]</scope>
    <source>
        <strain evidence="15">NLAE-zl-G277</strain>
    </source>
</reference>
<dbReference type="GeneID" id="93276771"/>
<dbReference type="GO" id="GO:0046983">
    <property type="term" value="F:protein dimerization activity"/>
    <property type="evidence" value="ECO:0007669"/>
    <property type="project" value="InterPro"/>
</dbReference>
<dbReference type="Proteomes" id="UP000198508">
    <property type="component" value="Unassembled WGS sequence"/>
</dbReference>
<keyword evidence="3" id="KW-0597">Phosphoprotein</keyword>
<dbReference type="InterPro" id="IPR036890">
    <property type="entry name" value="HATPase_C_sf"/>
</dbReference>
<sequence length="561" mass="62310">MFDVLLNITYLAAIAMSLYSAVWLLLKADRNRTVCAFIACQLLIVVWCVPQLFLGFVQSREGLYTAYAVSYVGICFIGPAWLVFALRYGGKPMPLWGMVLLWGLPAVNYAVLLTNEVHHLFYAEFEVGNVVYGPAFMLHVVFTYACVVAGMAAVAGNFRRYRVRALHIAMILVSAAVPLLFNLLHISGAVQTGFDLTPPAFSVSSLIMLLAVYRYDFLDVNSLAFGQILAELPEAVLVYNERGRITCANAVAKDWFGVENGDEMAVFEEAVRGMERLEESPEDCAQNLPVPDADSVSREQEQRFLVRSGERRLEIRRRSRRDRSGHFQAGTVLAMDVSRYYELLERERELAVQGERLAVEQERNRIAQEVHDTTGHTLTMINSLLKLVRIGRKEEAGDQAELETYLIQAEELAAGGIRELRCSINNLRAMGADSLVSQGVRRLAESIREFEVEVTVQGTDSPRYSHLCPVILPSFKEALTNCMKYAAATHVDAILKFSGDGLAFYIFDNGRGCGQIHRGNGLTGIYRRVEAAGGQVRVASEEGAGFGITIRLPVEPEGKTL</sequence>
<dbReference type="Pfam" id="PF02518">
    <property type="entry name" value="HATPase_c"/>
    <property type="match status" value="1"/>
</dbReference>
<feature type="transmembrane region" description="Helical" evidence="10">
    <location>
        <begin position="131"/>
        <end position="154"/>
    </location>
</feature>
<dbReference type="SUPFAM" id="SSF55874">
    <property type="entry name" value="ATPase domain of HSP90 chaperone/DNA topoisomerase II/histidine kinase"/>
    <property type="match status" value="1"/>
</dbReference>
<evidence type="ECO:0000256" key="5">
    <source>
        <dbReference type="ARBA" id="ARBA00022741"/>
    </source>
</evidence>
<dbReference type="CDD" id="cd16917">
    <property type="entry name" value="HATPase_UhpB-NarQ-NarX-like"/>
    <property type="match status" value="1"/>
</dbReference>